<name>A0ABQ6N936_9STRA</name>
<dbReference type="SUPFAM" id="SSF54236">
    <property type="entry name" value="Ubiquitin-like"/>
    <property type="match status" value="1"/>
</dbReference>
<dbReference type="PROSITE" id="PS00299">
    <property type="entry name" value="UBIQUITIN_1"/>
    <property type="match status" value="1"/>
</dbReference>
<dbReference type="SMART" id="SM00213">
    <property type="entry name" value="UBQ"/>
    <property type="match status" value="1"/>
</dbReference>
<comment type="caution">
    <text evidence="3">The sequence shown here is derived from an EMBL/GenBank/DDBJ whole genome shotgun (WGS) entry which is preliminary data.</text>
</comment>
<reference evidence="3 4" key="1">
    <citation type="journal article" date="2023" name="Commun. Biol.">
        <title>Genome analysis of Parmales, the sister group of diatoms, reveals the evolutionary specialization of diatoms from phago-mixotrophs to photoautotrophs.</title>
        <authorList>
            <person name="Ban H."/>
            <person name="Sato S."/>
            <person name="Yoshikawa S."/>
            <person name="Yamada K."/>
            <person name="Nakamura Y."/>
            <person name="Ichinomiya M."/>
            <person name="Sato N."/>
            <person name="Blanc-Mathieu R."/>
            <person name="Endo H."/>
            <person name="Kuwata A."/>
            <person name="Ogata H."/>
        </authorList>
    </citation>
    <scope>NUCLEOTIDE SEQUENCE [LARGE SCALE GENOMIC DNA]</scope>
</reference>
<dbReference type="InterPro" id="IPR000626">
    <property type="entry name" value="Ubiquitin-like_dom"/>
</dbReference>
<protein>
    <recommendedName>
        <fullName evidence="2">Ubiquitin-like domain-containing protein</fullName>
    </recommendedName>
</protein>
<feature type="coiled-coil region" evidence="1">
    <location>
        <begin position="738"/>
        <end position="794"/>
    </location>
</feature>
<dbReference type="PROSITE" id="PS50053">
    <property type="entry name" value="UBIQUITIN_2"/>
    <property type="match status" value="1"/>
</dbReference>
<dbReference type="PANTHER" id="PTHR10666">
    <property type="entry name" value="UBIQUITIN"/>
    <property type="match status" value="1"/>
</dbReference>
<dbReference type="PRINTS" id="PR00348">
    <property type="entry name" value="UBIQUITIN"/>
</dbReference>
<gene>
    <name evidence="3" type="ORF">TeGR_g14087</name>
</gene>
<evidence type="ECO:0000313" key="3">
    <source>
        <dbReference type="EMBL" id="GMI43017.1"/>
    </source>
</evidence>
<keyword evidence="4" id="KW-1185">Reference proteome</keyword>
<organism evidence="3 4">
    <name type="scientific">Tetraparma gracilis</name>
    <dbReference type="NCBI Taxonomy" id="2962635"/>
    <lineage>
        <taxon>Eukaryota</taxon>
        <taxon>Sar</taxon>
        <taxon>Stramenopiles</taxon>
        <taxon>Ochrophyta</taxon>
        <taxon>Bolidophyceae</taxon>
        <taxon>Parmales</taxon>
        <taxon>Triparmaceae</taxon>
        <taxon>Tetraparma</taxon>
    </lineage>
</organism>
<feature type="domain" description="Ubiquitin-like" evidence="2">
    <location>
        <begin position="322"/>
        <end position="397"/>
    </location>
</feature>
<proteinExistence type="predicted"/>
<dbReference type="InterPro" id="IPR019954">
    <property type="entry name" value="Ubiquitin_CS"/>
</dbReference>
<dbReference type="InterPro" id="IPR029071">
    <property type="entry name" value="Ubiquitin-like_domsf"/>
</dbReference>
<keyword evidence="1" id="KW-0175">Coiled coil</keyword>
<sequence length="825" mass="91003">MTSSIPLKKVTLFTSPLAHFERSADVPAGSSDQLSYTLDVPMKQKDLVVDTMSMSMPSATSITVVHSGKDTTMENAPAPGSDGPSFSFDFGANKSQGDILTSLIGSELEVVQAENPPITGLLMSVEKAHRAINDDNVISEWDAICLMERATFSVSKIQLSDLRGFKILDQTLQADLMLALSKSLKQKKSAPPKTGKTRIRINAKRARGQDAPDKLSLSYVETLKAWRASYRMNLSSSAGGPDKDAVSVSDTGLDSMSLDSSDGRVQLHVYGNVTNTTTEDWDGVELNLVPSEVAMLANADKKPKAGAAVASAMTQYSGGGGMQIFIKTLTGKTITLDVESSNTIECVKQKIQDREGIPPDQQRIIFAGKQLEDGRTLSDYNIQKESTLHLVLRLRGGPGAEIGSLSLKSQAVRSDDDDYEYESLSVPSMAMSDVVYTSTTKVSVRAGESAMIPLMSHNMRGDKILLYDAKEDETNVATGVHLVNDTGVYLCTGDMSIFEEGRFVGQYQWLPMLAGDDQIVNYGIASSVDVTRTKPRLSSPKDDEVVKVEFMVNDEGLKTGVRVWRKSVLDTKYKLVNNDDKGVERLYVDHSAYAHNNGYTITTSANAVKRTTGFTRFEFALAADEERDFVVSEEAIYTDTLYLKAALVEFARKVVPGLVANSVVAQAWVEQLQRFIDYKTIREALQAIKNGKSNVEHIKPLFTKDYLRVIVQDCERIAGLESEIQSRKRNMQSQRQVIENVKQVQMRLRENIKGLEKIESKSTETLLKRYLTDLNKQEDQLVAANKAIGGSEDEIFNREQMLNSVRAKVEKDCEAATEKIRAVMQ</sequence>
<evidence type="ECO:0000313" key="4">
    <source>
        <dbReference type="Proteomes" id="UP001165060"/>
    </source>
</evidence>
<dbReference type="EMBL" id="BRYB01001105">
    <property type="protein sequence ID" value="GMI43017.1"/>
    <property type="molecule type" value="Genomic_DNA"/>
</dbReference>
<dbReference type="InterPro" id="IPR050158">
    <property type="entry name" value="Ubiquitin_ubiquitin-like"/>
</dbReference>
<dbReference type="Pfam" id="PF00240">
    <property type="entry name" value="ubiquitin"/>
    <property type="match status" value="1"/>
</dbReference>
<dbReference type="Gene3D" id="3.10.20.90">
    <property type="entry name" value="Phosphatidylinositol 3-kinase Catalytic Subunit, Chain A, domain 1"/>
    <property type="match status" value="1"/>
</dbReference>
<dbReference type="InterPro" id="IPR019956">
    <property type="entry name" value="Ubiquitin_dom"/>
</dbReference>
<evidence type="ECO:0000256" key="1">
    <source>
        <dbReference type="SAM" id="Coils"/>
    </source>
</evidence>
<dbReference type="CDD" id="cd01803">
    <property type="entry name" value="Ubl_ubiquitin"/>
    <property type="match status" value="1"/>
</dbReference>
<accession>A0ABQ6N936</accession>
<dbReference type="Proteomes" id="UP001165060">
    <property type="component" value="Unassembled WGS sequence"/>
</dbReference>
<evidence type="ECO:0000259" key="2">
    <source>
        <dbReference type="PROSITE" id="PS50053"/>
    </source>
</evidence>